<name>A0A9W8EF45_9FUNG</name>
<dbReference type="GO" id="GO:0000725">
    <property type="term" value="P:recombinational repair"/>
    <property type="evidence" value="ECO:0007669"/>
    <property type="project" value="InterPro"/>
</dbReference>
<dbReference type="PANTHER" id="PTHR14523">
    <property type="entry name" value="UNCHARACTERIZED PROTEIN C17ORF53 HOMOLOG"/>
    <property type="match status" value="1"/>
</dbReference>
<feature type="compositionally biased region" description="Low complexity" evidence="1">
    <location>
        <begin position="38"/>
        <end position="48"/>
    </location>
</feature>
<feature type="compositionally biased region" description="Pro residues" evidence="1">
    <location>
        <begin position="26"/>
        <end position="37"/>
    </location>
</feature>
<evidence type="ECO:0000313" key="3">
    <source>
        <dbReference type="EMBL" id="KAJ1983413.1"/>
    </source>
</evidence>
<dbReference type="Pfam" id="PF15072">
    <property type="entry name" value="HROB"/>
    <property type="match status" value="1"/>
</dbReference>
<dbReference type="AlphaFoldDB" id="A0A9W8EF45"/>
<evidence type="ECO:0000259" key="2">
    <source>
        <dbReference type="Pfam" id="PF15072"/>
    </source>
</evidence>
<gene>
    <name evidence="3" type="ORF">H4R34_001288</name>
</gene>
<protein>
    <recommendedName>
        <fullName evidence="2">Homologous recombination OB-fold protein OB-fold domain-containing protein</fullName>
    </recommendedName>
</protein>
<evidence type="ECO:0000313" key="4">
    <source>
        <dbReference type="Proteomes" id="UP001151582"/>
    </source>
</evidence>
<feature type="compositionally biased region" description="Pro residues" evidence="1">
    <location>
        <begin position="133"/>
        <end position="143"/>
    </location>
</feature>
<dbReference type="InterPro" id="IPR028045">
    <property type="entry name" value="HROB"/>
</dbReference>
<keyword evidence="4" id="KW-1185">Reference proteome</keyword>
<evidence type="ECO:0000256" key="1">
    <source>
        <dbReference type="SAM" id="MobiDB-lite"/>
    </source>
</evidence>
<dbReference type="OrthoDB" id="5600208at2759"/>
<reference evidence="3" key="1">
    <citation type="submission" date="2022-07" db="EMBL/GenBank/DDBJ databases">
        <title>Phylogenomic reconstructions and comparative analyses of Kickxellomycotina fungi.</title>
        <authorList>
            <person name="Reynolds N.K."/>
            <person name="Stajich J.E."/>
            <person name="Barry K."/>
            <person name="Grigoriev I.V."/>
            <person name="Crous P."/>
            <person name="Smith M.E."/>
        </authorList>
    </citation>
    <scope>NUCLEOTIDE SEQUENCE</scope>
    <source>
        <strain evidence="3">RSA 567</strain>
    </source>
</reference>
<proteinExistence type="predicted"/>
<dbReference type="EMBL" id="JANBQB010000056">
    <property type="protein sequence ID" value="KAJ1983413.1"/>
    <property type="molecule type" value="Genomic_DNA"/>
</dbReference>
<dbReference type="InterPro" id="IPR058570">
    <property type="entry name" value="HROB_OB"/>
</dbReference>
<feature type="compositionally biased region" description="Polar residues" evidence="1">
    <location>
        <begin position="150"/>
        <end position="171"/>
    </location>
</feature>
<dbReference type="Proteomes" id="UP001151582">
    <property type="component" value="Unassembled WGS sequence"/>
</dbReference>
<comment type="caution">
    <text evidence="3">The sequence shown here is derived from an EMBL/GenBank/DDBJ whole genome shotgun (WGS) entry which is preliminary data.</text>
</comment>
<feature type="region of interest" description="Disordered" evidence="1">
    <location>
        <begin position="1"/>
        <end position="202"/>
    </location>
</feature>
<feature type="domain" description="Homologous recombination OB-fold protein OB-fold" evidence="2">
    <location>
        <begin position="268"/>
        <end position="347"/>
    </location>
</feature>
<sequence>MASPDDAKRQLLNSLSRLTKVRRTNPPNPAPTTPSQPPLTTSNLNPPLRSVPKVPQQTTKPAAITTPRTTNTATTTTTPRAPPPALTTPIQRVMRSPSAVISSPAMGPPSLVPAPQTLLPPSVFLKRTGDPNSQPPSPGPRIPGPAGFMTSGSRTVSRPSRLAHSTATPSGKSPLRALKDRVKQGLSSRSPVTSPSAPRLQTEESIDDAYEMLNLKDSDFEKPTWLTLLSELGLPAYKPSTLEQLYPTRFPHLQYNMYTLVQRRPDFKIPYLLAVVREIKWTDIDASVTLVDPTGEMPGTIHRAVLEAHPHEIGAGTSLLLTDVSLFRPTKRSLYLNITTRNVAYVCSLAQQMVHNLGDGQSEMTVQAHTWKNPDFQPPELVEAGPPLPSTQYPAVSLPVARQLFPVTTSEPMRTATDITIVAPDDPLEYLSPIAPTPVPVTTNSGLAFNASSPVMMTPLPALDIDDNDDEDADLMFLLDTME</sequence>
<feature type="compositionally biased region" description="Polar residues" evidence="1">
    <location>
        <begin position="185"/>
        <end position="196"/>
    </location>
</feature>
<dbReference type="PANTHER" id="PTHR14523:SF1">
    <property type="entry name" value="HOMOLOGOUS RECOMBINATION OB-FOLD PROTEIN"/>
    <property type="match status" value="1"/>
</dbReference>
<feature type="compositionally biased region" description="Low complexity" evidence="1">
    <location>
        <begin position="61"/>
        <end position="79"/>
    </location>
</feature>
<organism evidence="3 4">
    <name type="scientific">Dimargaris verticillata</name>
    <dbReference type="NCBI Taxonomy" id="2761393"/>
    <lineage>
        <taxon>Eukaryota</taxon>
        <taxon>Fungi</taxon>
        <taxon>Fungi incertae sedis</taxon>
        <taxon>Zoopagomycota</taxon>
        <taxon>Kickxellomycotina</taxon>
        <taxon>Dimargaritomycetes</taxon>
        <taxon>Dimargaritales</taxon>
        <taxon>Dimargaritaceae</taxon>
        <taxon>Dimargaris</taxon>
    </lineage>
</organism>
<accession>A0A9W8EF45</accession>